<evidence type="ECO:0000313" key="4">
    <source>
        <dbReference type="Proteomes" id="UP001497623"/>
    </source>
</evidence>
<dbReference type="Proteomes" id="UP001497623">
    <property type="component" value="Unassembled WGS sequence"/>
</dbReference>
<sequence length="162" mass="17611">MEVSLLIAITAGISMVLFVMIAITYLLIRQGKMAKELAAAAARKKPGKRSAKAHQGGKGQEAPLEGTDADYLDPVTFKNNKSAPFGKHPHVPGSPTVSEHIYEDPDYDMESNQKVHHYENAKSHTYANTTKPLYAKKENGTRGSSDSSENNYARSSSSSLTN</sequence>
<feature type="compositionally biased region" description="Basic residues" evidence="1">
    <location>
        <begin position="42"/>
        <end position="52"/>
    </location>
</feature>
<keyword evidence="2" id="KW-1133">Transmembrane helix</keyword>
<keyword evidence="2" id="KW-0812">Transmembrane</keyword>
<reference evidence="3 4" key="1">
    <citation type="submission" date="2024-05" db="EMBL/GenBank/DDBJ databases">
        <authorList>
            <person name="Wallberg A."/>
        </authorList>
    </citation>
    <scope>NUCLEOTIDE SEQUENCE [LARGE SCALE GENOMIC DNA]</scope>
</reference>
<evidence type="ECO:0000256" key="2">
    <source>
        <dbReference type="SAM" id="Phobius"/>
    </source>
</evidence>
<comment type="caution">
    <text evidence="3">The sequence shown here is derived from an EMBL/GenBank/DDBJ whole genome shotgun (WGS) entry which is preliminary data.</text>
</comment>
<dbReference type="AlphaFoldDB" id="A0AAV2S789"/>
<keyword evidence="2" id="KW-0472">Membrane</keyword>
<evidence type="ECO:0000256" key="1">
    <source>
        <dbReference type="SAM" id="MobiDB-lite"/>
    </source>
</evidence>
<dbReference type="EMBL" id="CAXKWB010050822">
    <property type="protein sequence ID" value="CAL4170430.1"/>
    <property type="molecule type" value="Genomic_DNA"/>
</dbReference>
<feature type="compositionally biased region" description="Basic and acidic residues" evidence="1">
    <location>
        <begin position="111"/>
        <end position="122"/>
    </location>
</feature>
<feature type="transmembrane region" description="Helical" evidence="2">
    <location>
        <begin position="6"/>
        <end position="28"/>
    </location>
</feature>
<feature type="compositionally biased region" description="Low complexity" evidence="1">
    <location>
        <begin position="144"/>
        <end position="162"/>
    </location>
</feature>
<keyword evidence="4" id="KW-1185">Reference proteome</keyword>
<organism evidence="3 4">
    <name type="scientific">Meganyctiphanes norvegica</name>
    <name type="common">Northern krill</name>
    <name type="synonym">Thysanopoda norvegica</name>
    <dbReference type="NCBI Taxonomy" id="48144"/>
    <lineage>
        <taxon>Eukaryota</taxon>
        <taxon>Metazoa</taxon>
        <taxon>Ecdysozoa</taxon>
        <taxon>Arthropoda</taxon>
        <taxon>Crustacea</taxon>
        <taxon>Multicrustacea</taxon>
        <taxon>Malacostraca</taxon>
        <taxon>Eumalacostraca</taxon>
        <taxon>Eucarida</taxon>
        <taxon>Euphausiacea</taxon>
        <taxon>Euphausiidae</taxon>
        <taxon>Meganyctiphanes</taxon>
    </lineage>
</organism>
<evidence type="ECO:0000313" key="3">
    <source>
        <dbReference type="EMBL" id="CAL4170430.1"/>
    </source>
</evidence>
<gene>
    <name evidence="3" type="ORF">MNOR_LOCUS33996</name>
</gene>
<proteinExistence type="predicted"/>
<name>A0AAV2S789_MEGNR</name>
<protein>
    <submittedName>
        <fullName evidence="3">Uncharacterized protein</fullName>
    </submittedName>
</protein>
<accession>A0AAV2S789</accession>
<feature type="region of interest" description="Disordered" evidence="1">
    <location>
        <begin position="42"/>
        <end position="162"/>
    </location>
</feature>